<sequence>MRGRGGDLLVQVSDHIHALQRVLDHASLALMMKYTHFSPGYLAGVSFKLPGNVDTSVGRC</sequence>
<organism evidence="1 2">
    <name type="scientific">Pseudomonas nabeulensis</name>
    <dbReference type="NCBI Taxonomy" id="2293833"/>
    <lineage>
        <taxon>Bacteria</taxon>
        <taxon>Pseudomonadati</taxon>
        <taxon>Pseudomonadota</taxon>
        <taxon>Gammaproteobacteria</taxon>
        <taxon>Pseudomonadales</taxon>
        <taxon>Pseudomonadaceae</taxon>
        <taxon>Pseudomonas</taxon>
    </lineage>
</organism>
<evidence type="ECO:0000313" key="2">
    <source>
        <dbReference type="Proteomes" id="UP000297734"/>
    </source>
</evidence>
<gene>
    <name evidence="1" type="ORF">DYL61_17855</name>
</gene>
<dbReference type="OrthoDB" id="9057547at2"/>
<name>A0A4Z0AYW1_9PSED</name>
<dbReference type="AlphaFoldDB" id="A0A4Z0AYW1"/>
<reference evidence="1 2" key="1">
    <citation type="journal article" date="2019" name="Syst. Appl. Microbiol.">
        <title>New species of pathogenic Pseudomonas isolated from citrus in Tunisia: Proposal of Pseudomonas kairouanensis sp. nov. and Pseudomonas nabeulensis sp. nov.</title>
        <authorList>
            <person name="Oueslati M."/>
            <person name="Mulet M."/>
            <person name="Gomila M."/>
            <person name="Berge O."/>
            <person name="Hajlaoui M.R."/>
            <person name="Lalucat J."/>
            <person name="Sadfi-Zouaoui N."/>
            <person name="Garcia-Valdes E."/>
        </authorList>
    </citation>
    <scope>NUCLEOTIDE SEQUENCE [LARGE SCALE GENOMIC DNA]</scope>
    <source>
        <strain evidence="1 2">E10B</strain>
    </source>
</reference>
<protein>
    <recommendedName>
        <fullName evidence="3">Integrase</fullName>
    </recommendedName>
</protein>
<accession>A0A4Z0AYW1</accession>
<dbReference type="EMBL" id="QUZT01000033">
    <property type="protein sequence ID" value="TFY91915.1"/>
    <property type="molecule type" value="Genomic_DNA"/>
</dbReference>
<comment type="caution">
    <text evidence="1">The sequence shown here is derived from an EMBL/GenBank/DDBJ whole genome shotgun (WGS) entry which is preliminary data.</text>
</comment>
<dbReference type="Proteomes" id="UP000297734">
    <property type="component" value="Unassembled WGS sequence"/>
</dbReference>
<keyword evidence="2" id="KW-1185">Reference proteome</keyword>
<proteinExistence type="predicted"/>
<evidence type="ECO:0000313" key="1">
    <source>
        <dbReference type="EMBL" id="TFY91915.1"/>
    </source>
</evidence>
<evidence type="ECO:0008006" key="3">
    <source>
        <dbReference type="Google" id="ProtNLM"/>
    </source>
</evidence>